<dbReference type="Pfam" id="PF02906">
    <property type="entry name" value="Fe_hyd_lg_C"/>
    <property type="match status" value="1"/>
</dbReference>
<comment type="caution">
    <text evidence="4">The sequence shown here is derived from an EMBL/GenBank/DDBJ whole genome shotgun (WGS) entry which is preliminary data.</text>
</comment>
<feature type="domain" description="Iron hydrogenase large subunit C-terminal" evidence="3">
    <location>
        <begin position="505"/>
        <end position="555"/>
    </location>
</feature>
<dbReference type="InterPro" id="IPR009016">
    <property type="entry name" value="Fe_hydrogenase"/>
</dbReference>
<keyword evidence="5" id="KW-1185">Reference proteome</keyword>
<dbReference type="EMBL" id="AGNL01013722">
    <property type="protein sequence ID" value="EJK67060.1"/>
    <property type="molecule type" value="Genomic_DNA"/>
</dbReference>
<dbReference type="OrthoDB" id="196505at2759"/>
<evidence type="ECO:0000256" key="2">
    <source>
        <dbReference type="SAM" id="MobiDB-lite"/>
    </source>
</evidence>
<evidence type="ECO:0000313" key="5">
    <source>
        <dbReference type="Proteomes" id="UP000266841"/>
    </source>
</evidence>
<sequence length="609" mass="63045">MEDTRPERRRTSRQQRPLPTFPRRPEHDGHGVTVKSKPKAVTLSDCLSCSGCVTSAEAVLMSRHSADALREEAARAAAGEIGEGGGSGARRNLVFTLSPASLADLRRHLYEEGGGGGEDNKTASAQGEGKTAHPTRREFLHDVANFICDEFGATLVIDGSVPQRASLEEAAAEFRRRYEDDAKLGSGGKGAGLPDTPPPSVALSSTRTRFVEKRPGDGGEEEVDVTVVEHPPGLVLEEDLAMGLGDRPSADHASKIVAGNPRLPVLSSSCPGFVCLAEKTAPAAKLRGPVPRRGHALPRQEAGGRAGRPDMGGRVMSRLLWGSSDAEGSEKGADGLENGGMVREVDLVITTGELLGLLGTAAGAGDDGDRVEPAAVRSYLDKRKRSRKDDGGLAARGRPTLVSIDDEDEEGGGGREQTIPPPSASSGATCPARGRYRGGEPRTAGPFLRLPKAAAGDGGGLIRRRRRRGAAGGEASSADIRELTLYAHADGTHSCDGSSSPSSVPVLRFAAAYGFKNVQSVLRGLSSPGTTAGGEGRRYDYVEVMACPSGCANGGGQVGPGGRKEMPRGARERARAVASAVPVVRPPGAAGLSADGSGGGASYSVGLRL</sequence>
<reference evidence="4 5" key="1">
    <citation type="journal article" date="2012" name="Genome Biol.">
        <title>Genome and low-iron response of an oceanic diatom adapted to chronic iron limitation.</title>
        <authorList>
            <person name="Lommer M."/>
            <person name="Specht M."/>
            <person name="Roy A.S."/>
            <person name="Kraemer L."/>
            <person name="Andreson R."/>
            <person name="Gutowska M.A."/>
            <person name="Wolf J."/>
            <person name="Bergner S.V."/>
            <person name="Schilhabel M.B."/>
            <person name="Klostermeier U.C."/>
            <person name="Beiko R.G."/>
            <person name="Rosenstiel P."/>
            <person name="Hippler M."/>
            <person name="Laroche J."/>
        </authorList>
    </citation>
    <scope>NUCLEOTIDE SEQUENCE [LARGE SCALE GENOMIC DNA]</scope>
    <source>
        <strain evidence="4 5">CCMP1005</strain>
    </source>
</reference>
<dbReference type="InterPro" id="IPR004108">
    <property type="entry name" value="Fe_hydrogenase_lsu_C"/>
</dbReference>
<feature type="region of interest" description="Disordered" evidence="2">
    <location>
        <begin position="287"/>
        <end position="313"/>
    </location>
</feature>
<dbReference type="eggNOG" id="KOG2439">
    <property type="taxonomic scope" value="Eukaryota"/>
</dbReference>
<evidence type="ECO:0000256" key="1">
    <source>
        <dbReference type="ARBA" id="ARBA00006596"/>
    </source>
</evidence>
<comment type="similarity">
    <text evidence="1">Belongs to the NARF family.</text>
</comment>
<dbReference type="Proteomes" id="UP000266841">
    <property type="component" value="Unassembled WGS sequence"/>
</dbReference>
<protein>
    <recommendedName>
        <fullName evidence="3">Iron hydrogenase large subunit C-terminal domain-containing protein</fullName>
    </recommendedName>
</protein>
<gene>
    <name evidence="4" type="ORF">THAOC_11953</name>
</gene>
<feature type="region of interest" description="Disordered" evidence="2">
    <location>
        <begin position="110"/>
        <end position="134"/>
    </location>
</feature>
<dbReference type="SUPFAM" id="SSF53920">
    <property type="entry name" value="Fe-only hydrogenase"/>
    <property type="match status" value="1"/>
</dbReference>
<dbReference type="PANTHER" id="PTHR11615">
    <property type="entry name" value="NITRATE, FORMATE, IRON DEHYDROGENASE"/>
    <property type="match status" value="1"/>
</dbReference>
<feature type="region of interest" description="Disordered" evidence="2">
    <location>
        <begin position="382"/>
        <end position="476"/>
    </location>
</feature>
<feature type="region of interest" description="Disordered" evidence="2">
    <location>
        <begin position="1"/>
        <end position="36"/>
    </location>
</feature>
<name>K0SNW4_THAOC</name>
<dbReference type="Gene3D" id="3.40.950.10">
    <property type="entry name" value="Fe-only Hydrogenase (Larger Subunit), Chain L, domain 3"/>
    <property type="match status" value="2"/>
</dbReference>
<proteinExistence type="inferred from homology"/>
<feature type="region of interest" description="Disordered" evidence="2">
    <location>
        <begin position="182"/>
        <end position="203"/>
    </location>
</feature>
<organism evidence="4 5">
    <name type="scientific">Thalassiosira oceanica</name>
    <name type="common">Marine diatom</name>
    <dbReference type="NCBI Taxonomy" id="159749"/>
    <lineage>
        <taxon>Eukaryota</taxon>
        <taxon>Sar</taxon>
        <taxon>Stramenopiles</taxon>
        <taxon>Ochrophyta</taxon>
        <taxon>Bacillariophyta</taxon>
        <taxon>Coscinodiscophyceae</taxon>
        <taxon>Thalassiosirophycidae</taxon>
        <taxon>Thalassiosirales</taxon>
        <taxon>Thalassiosiraceae</taxon>
        <taxon>Thalassiosira</taxon>
    </lineage>
</organism>
<dbReference type="AlphaFoldDB" id="K0SNW4"/>
<dbReference type="InterPro" id="IPR050340">
    <property type="entry name" value="Cytosolic_Fe-S_CAF"/>
</dbReference>
<accession>K0SNW4</accession>
<evidence type="ECO:0000313" key="4">
    <source>
        <dbReference type="EMBL" id="EJK67060.1"/>
    </source>
</evidence>
<feature type="region of interest" description="Disordered" evidence="2">
    <location>
        <begin position="587"/>
        <end position="609"/>
    </location>
</feature>
<evidence type="ECO:0000259" key="3">
    <source>
        <dbReference type="Pfam" id="PF02906"/>
    </source>
</evidence>